<dbReference type="Proteomes" id="UP000756132">
    <property type="component" value="Chromosome 13"/>
</dbReference>
<dbReference type="AlphaFoldDB" id="A0MFT4"/>
<gene>
    <name evidence="3" type="ORF">CLAFUR5_14200</name>
</gene>
<dbReference type="GeneID" id="71994078"/>
<sequence>MAAWKFHPSNARCKSLLSACIGALEEVLEIAESPDTSLDLTLDTDEDESNWASNFKPVQHGRRIYINKSQRADIEHVMLLRDLYRIEGKTHEDLQNLTISKLSNRSTWLKRLATGNAFTQQLYQTIDLDLGRVALHGKADHQTIASETDRFALSRRWVQMSIYVPGTGFPAFKKQVLDRLSVLSAGPNELEMFLFSSRLRLPREAVEKFFEEKYKFIKATLEIQEPRHMKGFLQALEKILRRQAGVGRSDQGQETRRPKARRNAAVKGKTS</sequence>
<evidence type="ECO:0000313" key="3">
    <source>
        <dbReference type="EMBL" id="UJO25340.1"/>
    </source>
</evidence>
<accession>A0MFT4</accession>
<protein>
    <submittedName>
        <fullName evidence="2">Uncharacterized protein</fullName>
    </submittedName>
</protein>
<dbReference type="RefSeq" id="XP_047769706.1">
    <property type="nucleotide sequence ID" value="XM_047913348.1"/>
</dbReference>
<evidence type="ECO:0000256" key="1">
    <source>
        <dbReference type="SAM" id="MobiDB-lite"/>
    </source>
</evidence>
<evidence type="ECO:0000313" key="2">
    <source>
        <dbReference type="EMBL" id="ABK41479.1"/>
    </source>
</evidence>
<feature type="region of interest" description="Disordered" evidence="1">
    <location>
        <begin position="244"/>
        <end position="271"/>
    </location>
</feature>
<evidence type="ECO:0000313" key="4">
    <source>
        <dbReference type="Proteomes" id="UP000756132"/>
    </source>
</evidence>
<reference evidence="3" key="2">
    <citation type="submission" date="2021-12" db="EMBL/GenBank/DDBJ databases">
        <authorList>
            <person name="Zaccaron A."/>
            <person name="Stergiopoulos I."/>
        </authorList>
    </citation>
    <scope>NUCLEOTIDE SEQUENCE</scope>
    <source>
        <strain evidence="3">Race5_Kim</strain>
    </source>
</reference>
<dbReference type="EMBL" id="DQ659351">
    <property type="protein sequence ID" value="ABK41479.1"/>
    <property type="molecule type" value="Genomic_DNA"/>
</dbReference>
<keyword evidence="4" id="KW-1185">Reference proteome</keyword>
<proteinExistence type="predicted"/>
<reference evidence="3" key="3">
    <citation type="journal article" date="2022" name="Microb. Genom.">
        <title>A chromosome-scale genome assembly of the tomato pathogen Cladosporium fulvum reveals a compartmentalized genome architecture and the presence of a dispensable chromosome.</title>
        <authorList>
            <person name="Zaccaron A.Z."/>
            <person name="Chen L.H."/>
            <person name="Samaras A."/>
            <person name="Stergiopoulos I."/>
        </authorList>
    </citation>
    <scope>NUCLEOTIDE SEQUENCE</scope>
    <source>
        <strain evidence="3">Race5_Kim</strain>
    </source>
</reference>
<organism evidence="2">
    <name type="scientific">Passalora fulva</name>
    <name type="common">Tomato leaf mold</name>
    <name type="synonym">Cladosporium fulvum</name>
    <dbReference type="NCBI Taxonomy" id="5499"/>
    <lineage>
        <taxon>Eukaryota</taxon>
        <taxon>Fungi</taxon>
        <taxon>Dikarya</taxon>
        <taxon>Ascomycota</taxon>
        <taxon>Pezizomycotina</taxon>
        <taxon>Dothideomycetes</taxon>
        <taxon>Dothideomycetidae</taxon>
        <taxon>Mycosphaerellales</taxon>
        <taxon>Mycosphaerellaceae</taxon>
        <taxon>Fulvia</taxon>
    </lineage>
</organism>
<dbReference type="EMBL" id="CP090175">
    <property type="protein sequence ID" value="UJO25340.1"/>
    <property type="molecule type" value="Genomic_DNA"/>
</dbReference>
<dbReference type="KEGG" id="ffu:CLAFUR5_14200"/>
<feature type="compositionally biased region" description="Basic residues" evidence="1">
    <location>
        <begin position="258"/>
        <end position="271"/>
    </location>
</feature>
<reference evidence="2" key="1">
    <citation type="journal article" date="2007" name="Fungal Genet. Biol.">
        <title>Mating-type genes and the genetic structure of a world-wide collection of the tomato pathogen Cladosporium fulvum.</title>
        <authorList>
            <person name="Stergiopoulos I."/>
            <person name="Groenewald M."/>
            <person name="Staats M."/>
            <person name="Lindhout P."/>
            <person name="Crous P.W."/>
            <person name="De Wit P.J."/>
        </authorList>
    </citation>
    <scope>NUCLEOTIDE SEQUENCE</scope>
    <source>
        <strain evidence="2">IMI Day9 054980</strain>
    </source>
</reference>
<name>A0MFT4_PASFU</name>
<dbReference type="OrthoDB" id="10580846at2759"/>